<dbReference type="InParanoid" id="E3MSG4"/>
<dbReference type="CTD" id="9816024"/>
<keyword evidence="2" id="KW-1133">Transmembrane helix</keyword>
<accession>E3MSG4</accession>
<gene>
    <name evidence="3" type="ORF">CRE_16874</name>
</gene>
<feature type="compositionally biased region" description="Low complexity" evidence="1">
    <location>
        <begin position="195"/>
        <end position="206"/>
    </location>
</feature>
<protein>
    <submittedName>
        <fullName evidence="3">Uncharacterized protein</fullName>
    </submittedName>
</protein>
<name>E3MSG4_CAERE</name>
<dbReference type="AlphaFoldDB" id="E3MSG4"/>
<reference evidence="3" key="1">
    <citation type="submission" date="2007-07" db="EMBL/GenBank/DDBJ databases">
        <title>PCAP assembly of the Caenorhabditis remanei genome.</title>
        <authorList>
            <consortium name="The Caenorhabditis remanei Sequencing Consortium"/>
            <person name="Wilson R.K."/>
        </authorList>
    </citation>
    <scope>NUCLEOTIDE SEQUENCE [LARGE SCALE GENOMIC DNA]</scope>
    <source>
        <strain evidence="3">PB4641</strain>
    </source>
</reference>
<keyword evidence="2" id="KW-0812">Transmembrane</keyword>
<dbReference type="EMBL" id="DS268472">
    <property type="protein sequence ID" value="EFP08259.1"/>
    <property type="molecule type" value="Genomic_DNA"/>
</dbReference>
<dbReference type="RefSeq" id="XP_003100962.2">
    <property type="nucleotide sequence ID" value="XM_003100914.2"/>
</dbReference>
<feature type="compositionally biased region" description="Low complexity" evidence="1">
    <location>
        <begin position="149"/>
        <end position="168"/>
    </location>
</feature>
<dbReference type="Proteomes" id="UP000008281">
    <property type="component" value="Unassembled WGS sequence"/>
</dbReference>
<keyword evidence="4" id="KW-1185">Reference proteome</keyword>
<dbReference type="GeneID" id="9816024"/>
<feature type="compositionally biased region" description="Basic residues" evidence="1">
    <location>
        <begin position="121"/>
        <end position="134"/>
    </location>
</feature>
<evidence type="ECO:0000256" key="1">
    <source>
        <dbReference type="SAM" id="MobiDB-lite"/>
    </source>
</evidence>
<feature type="transmembrane region" description="Helical" evidence="2">
    <location>
        <begin position="29"/>
        <end position="52"/>
    </location>
</feature>
<dbReference type="HOGENOM" id="CLU_1290017_0_0_1"/>
<dbReference type="eggNOG" id="ENOG502TJXG">
    <property type="taxonomic scope" value="Eukaryota"/>
</dbReference>
<keyword evidence="2" id="KW-0472">Membrane</keyword>
<sequence>MEVLAKKKKRKKAETSEPSDEVTINRNVIIAWIVATIGLFLFSIIILIICCCDRKRYKDKIIHLESSISTIEASPMVIHTVAANEVVVLKDKENKVASKESQMKPIVESKMESVVDDETRKKKKKTKGKQKKAKTITVESTQDDEKSRTLATATGRARTRTAHTATGGTTVGGNTVGKEEESDGDRSVYPIPQITTGTEGTAGTAEIQLAPKRY</sequence>
<proteinExistence type="predicted"/>
<evidence type="ECO:0000313" key="3">
    <source>
        <dbReference type="EMBL" id="EFP08259.1"/>
    </source>
</evidence>
<dbReference type="OrthoDB" id="5907364at2759"/>
<dbReference type="KEGG" id="crq:GCK72_013615"/>
<dbReference type="OMA" id="PVVIHTM"/>
<evidence type="ECO:0000313" key="4">
    <source>
        <dbReference type="Proteomes" id="UP000008281"/>
    </source>
</evidence>
<feature type="compositionally biased region" description="Basic and acidic residues" evidence="1">
    <location>
        <begin position="98"/>
        <end position="120"/>
    </location>
</feature>
<evidence type="ECO:0000256" key="2">
    <source>
        <dbReference type="SAM" id="Phobius"/>
    </source>
</evidence>
<organism evidence="4">
    <name type="scientific">Caenorhabditis remanei</name>
    <name type="common">Caenorhabditis vulgaris</name>
    <dbReference type="NCBI Taxonomy" id="31234"/>
    <lineage>
        <taxon>Eukaryota</taxon>
        <taxon>Metazoa</taxon>
        <taxon>Ecdysozoa</taxon>
        <taxon>Nematoda</taxon>
        <taxon>Chromadorea</taxon>
        <taxon>Rhabditida</taxon>
        <taxon>Rhabditina</taxon>
        <taxon>Rhabditomorpha</taxon>
        <taxon>Rhabditoidea</taxon>
        <taxon>Rhabditidae</taxon>
        <taxon>Peloderinae</taxon>
        <taxon>Caenorhabditis</taxon>
    </lineage>
</organism>
<feature type="region of interest" description="Disordered" evidence="1">
    <location>
        <begin position="98"/>
        <end position="214"/>
    </location>
</feature>